<dbReference type="KEGG" id="ovi:T265_04861"/>
<evidence type="ECO:0000256" key="1">
    <source>
        <dbReference type="SAM" id="MobiDB-lite"/>
    </source>
</evidence>
<dbReference type="EMBL" id="KL596703">
    <property type="protein sequence ID" value="KER28260.1"/>
    <property type="molecule type" value="Genomic_DNA"/>
</dbReference>
<accession>A0A074ZY82</accession>
<reference evidence="2 3" key="1">
    <citation type="submission" date="2013-11" db="EMBL/GenBank/DDBJ databases">
        <title>Opisthorchis viverrini - life in the bile duct.</title>
        <authorList>
            <person name="Young N.D."/>
            <person name="Nagarajan N."/>
            <person name="Lin S.J."/>
            <person name="Korhonen P.K."/>
            <person name="Jex A.R."/>
            <person name="Hall R.S."/>
            <person name="Safavi-Hemami H."/>
            <person name="Kaewkong W."/>
            <person name="Bertrand D."/>
            <person name="Gao S."/>
            <person name="Seet Q."/>
            <person name="Wongkham S."/>
            <person name="Teh B.T."/>
            <person name="Wongkham C."/>
            <person name="Intapan P.M."/>
            <person name="Maleewong W."/>
            <person name="Yang X."/>
            <person name="Hu M."/>
            <person name="Wang Z."/>
            <person name="Hofmann A."/>
            <person name="Sternberg P.W."/>
            <person name="Tan P."/>
            <person name="Wang J."/>
            <person name="Gasser R.B."/>
        </authorList>
    </citation>
    <scope>NUCLEOTIDE SEQUENCE [LARGE SCALE GENOMIC DNA]</scope>
</reference>
<organism evidence="2 3">
    <name type="scientific">Opisthorchis viverrini</name>
    <name type="common">Southeast Asian liver fluke</name>
    <dbReference type="NCBI Taxonomy" id="6198"/>
    <lineage>
        <taxon>Eukaryota</taxon>
        <taxon>Metazoa</taxon>
        <taxon>Spiralia</taxon>
        <taxon>Lophotrochozoa</taxon>
        <taxon>Platyhelminthes</taxon>
        <taxon>Trematoda</taxon>
        <taxon>Digenea</taxon>
        <taxon>Opisthorchiida</taxon>
        <taxon>Opisthorchiata</taxon>
        <taxon>Opisthorchiidae</taxon>
        <taxon>Opisthorchis</taxon>
    </lineage>
</organism>
<sequence length="131" mass="14619">MPKQILEISNMETFVFLLKGQPEAYEVVSNQHTHPSQLSLFFAKQSGNAACFRMKRRPNTASHGMISCTLQGGIAPDESVLGPYDVNVLHGKLNGDDDTLPDLKGNEPRSLRNCTELCTQDQEKRTSRQDK</sequence>
<dbReference type="CTD" id="20319043"/>
<evidence type="ECO:0000313" key="2">
    <source>
        <dbReference type="EMBL" id="KER28260.1"/>
    </source>
</evidence>
<proteinExistence type="predicted"/>
<keyword evidence="3" id="KW-1185">Reference proteome</keyword>
<name>A0A074ZY82_OPIVI</name>
<feature type="region of interest" description="Disordered" evidence="1">
    <location>
        <begin position="91"/>
        <end position="111"/>
    </location>
</feature>
<gene>
    <name evidence="2" type="ORF">T265_04861</name>
</gene>
<dbReference type="GeneID" id="20319043"/>
<evidence type="ECO:0000313" key="3">
    <source>
        <dbReference type="Proteomes" id="UP000054324"/>
    </source>
</evidence>
<protein>
    <submittedName>
        <fullName evidence="2">Uncharacterized protein</fullName>
    </submittedName>
</protein>
<dbReference type="RefSeq" id="XP_009167979.1">
    <property type="nucleotide sequence ID" value="XM_009169715.1"/>
</dbReference>
<dbReference type="Proteomes" id="UP000054324">
    <property type="component" value="Unassembled WGS sequence"/>
</dbReference>
<dbReference type="AlphaFoldDB" id="A0A074ZY82"/>